<organism evidence="1 2">
    <name type="scientific">Alicyclobacillus tolerans</name>
    <dbReference type="NCBI Taxonomy" id="90970"/>
    <lineage>
        <taxon>Bacteria</taxon>
        <taxon>Bacillati</taxon>
        <taxon>Bacillota</taxon>
        <taxon>Bacilli</taxon>
        <taxon>Bacillales</taxon>
        <taxon>Alicyclobacillaceae</taxon>
        <taxon>Alicyclobacillus</taxon>
    </lineage>
</organism>
<dbReference type="Proteomes" id="UP001229209">
    <property type="component" value="Unassembled WGS sequence"/>
</dbReference>
<keyword evidence="2" id="KW-1185">Reference proteome</keyword>
<comment type="caution">
    <text evidence="1">The sequence shown here is derived from an EMBL/GenBank/DDBJ whole genome shotgun (WGS) entry which is preliminary data.</text>
</comment>
<protein>
    <recommendedName>
        <fullName evidence="3">TnpV protein</fullName>
    </recommendedName>
</protein>
<gene>
    <name evidence="1" type="ORF">J2S04_002881</name>
</gene>
<sequence length="161" mass="19774">MDKPFDKKKVAKHLTKDKVVVPREEYLNNWYYMHNMRSFIERIDAKIQYEASQEAERTKTEHEKMMERLLEVKGWKALYEDLQTILNNKPTRMVMRLYYLERLEEQVDAYMTRISMRRVLGEEQDEDEMREMEDDIMRTLEKAWLNAPDPYEENPENKDFH</sequence>
<proteinExistence type="predicted"/>
<accession>A0ABT9M067</accession>
<dbReference type="RefSeq" id="WP_203115732.1">
    <property type="nucleotide sequence ID" value="NZ_JAURUO010000029.1"/>
</dbReference>
<evidence type="ECO:0000313" key="1">
    <source>
        <dbReference type="EMBL" id="MDP9729904.1"/>
    </source>
</evidence>
<name>A0ABT9M067_9BACL</name>
<reference evidence="1 2" key="1">
    <citation type="submission" date="2023-07" db="EMBL/GenBank/DDBJ databases">
        <title>Genomic Encyclopedia of Type Strains, Phase IV (KMG-IV): sequencing the most valuable type-strain genomes for metagenomic binning, comparative biology and taxonomic classification.</title>
        <authorList>
            <person name="Goeker M."/>
        </authorList>
    </citation>
    <scope>NUCLEOTIDE SEQUENCE [LARGE SCALE GENOMIC DNA]</scope>
    <source>
        <strain evidence="1 2">DSM 25924</strain>
    </source>
</reference>
<evidence type="ECO:0000313" key="2">
    <source>
        <dbReference type="Proteomes" id="UP001229209"/>
    </source>
</evidence>
<evidence type="ECO:0008006" key="3">
    <source>
        <dbReference type="Google" id="ProtNLM"/>
    </source>
</evidence>
<dbReference type="EMBL" id="JAURUO010000029">
    <property type="protein sequence ID" value="MDP9729904.1"/>
    <property type="molecule type" value="Genomic_DNA"/>
</dbReference>